<dbReference type="OMA" id="MVWTPLL"/>
<evidence type="ECO:0000313" key="9">
    <source>
        <dbReference type="EMBL" id="GCC28643.1"/>
    </source>
</evidence>
<evidence type="ECO:0000256" key="2">
    <source>
        <dbReference type="ARBA" id="ARBA00022525"/>
    </source>
</evidence>
<dbReference type="AlphaFoldDB" id="A0A401SE62"/>
<keyword evidence="7" id="KW-1280">Immunoglobulin</keyword>
<keyword evidence="10" id="KW-1185">Reference proteome</keyword>
<dbReference type="InterPro" id="IPR007110">
    <property type="entry name" value="Ig-like_dom"/>
</dbReference>
<dbReference type="OrthoDB" id="8908372at2759"/>
<keyword evidence="6" id="KW-0325">Glycoprotein</keyword>
<dbReference type="STRING" id="137246.A0A401SE62"/>
<dbReference type="CDD" id="cd07699">
    <property type="entry name" value="IgC1_L"/>
    <property type="match status" value="1"/>
</dbReference>
<accession>A0A401SE62</accession>
<dbReference type="Pfam" id="PF07654">
    <property type="entry name" value="C1-set"/>
    <property type="match status" value="1"/>
</dbReference>
<keyword evidence="3" id="KW-0391">Immunity</keyword>
<dbReference type="InterPro" id="IPR036179">
    <property type="entry name" value="Ig-like_dom_sf"/>
</dbReference>
<dbReference type="PANTHER" id="PTHR23267">
    <property type="entry name" value="IMMUNOGLOBULIN LIGHT CHAIN"/>
    <property type="match status" value="1"/>
</dbReference>
<evidence type="ECO:0000256" key="6">
    <source>
        <dbReference type="ARBA" id="ARBA00023180"/>
    </source>
</evidence>
<sequence length="249" mass="26689">MHLSLVKLFTMSDWARFIVALYFCVAVSSAEITVNQPLSKSTFLGGTVQISCALSGASLGSSNIYWYQQKPGNAPRYLLYHYAGSSTNRASGVPDRFSGSVSGNTGTLSISRVESGDIGDYYCALWKSSIGYFGTGTKLSVGSPREPSVSLLPPSSVQITEKNTATLVCLVSGFSPGAVEVEWTVDGSVKGNGVETSRVQQETDNTFSVSSYLTLSASEWNSHERYSCGVKHETQATPFQTSISRSSCM</sequence>
<dbReference type="Proteomes" id="UP000287033">
    <property type="component" value="Unassembled WGS sequence"/>
</dbReference>
<reference evidence="9 10" key="1">
    <citation type="journal article" date="2018" name="Nat. Ecol. Evol.">
        <title>Shark genomes provide insights into elasmobranch evolution and the origin of vertebrates.</title>
        <authorList>
            <person name="Hara Y"/>
            <person name="Yamaguchi K"/>
            <person name="Onimaru K"/>
            <person name="Kadota M"/>
            <person name="Koyanagi M"/>
            <person name="Keeley SD"/>
            <person name="Tatsumi K"/>
            <person name="Tanaka K"/>
            <person name="Motone F"/>
            <person name="Kageyama Y"/>
            <person name="Nozu R"/>
            <person name="Adachi N"/>
            <person name="Nishimura O"/>
            <person name="Nakagawa R"/>
            <person name="Tanegashima C"/>
            <person name="Kiyatake I"/>
            <person name="Matsumoto R"/>
            <person name="Murakumo K"/>
            <person name="Nishida K"/>
            <person name="Terakita A"/>
            <person name="Kuratani S"/>
            <person name="Sato K"/>
            <person name="Hyodo S Kuraku.S."/>
        </authorList>
    </citation>
    <scope>NUCLEOTIDE SEQUENCE [LARGE SCALE GENOMIC DNA]</scope>
</reference>
<dbReference type="PROSITE" id="PS50835">
    <property type="entry name" value="IG_LIKE"/>
    <property type="match status" value="2"/>
</dbReference>
<evidence type="ECO:0000256" key="4">
    <source>
        <dbReference type="ARBA" id="ARBA00023130"/>
    </source>
</evidence>
<evidence type="ECO:0000313" key="10">
    <source>
        <dbReference type="Proteomes" id="UP000287033"/>
    </source>
</evidence>
<evidence type="ECO:0000256" key="3">
    <source>
        <dbReference type="ARBA" id="ARBA00022859"/>
    </source>
</evidence>
<dbReference type="GO" id="GO:0005576">
    <property type="term" value="C:extracellular region"/>
    <property type="evidence" value="ECO:0007669"/>
    <property type="project" value="UniProtKB-SubCell"/>
</dbReference>
<evidence type="ECO:0000256" key="1">
    <source>
        <dbReference type="ARBA" id="ARBA00004613"/>
    </source>
</evidence>
<keyword evidence="2" id="KW-0964">Secreted</keyword>
<comment type="caution">
    <text evidence="9">The sequence shown here is derived from an EMBL/GenBank/DDBJ whole genome shotgun (WGS) entry which is preliminary data.</text>
</comment>
<comment type="subcellular location">
    <subcellularLocation>
        <location evidence="1">Secreted</location>
    </subcellularLocation>
</comment>
<dbReference type="InterPro" id="IPR013783">
    <property type="entry name" value="Ig-like_fold"/>
</dbReference>
<dbReference type="Gene3D" id="2.60.40.10">
    <property type="entry name" value="Immunoglobulins"/>
    <property type="match status" value="2"/>
</dbReference>
<protein>
    <recommendedName>
        <fullName evidence="8">Ig-like domain-containing protein</fullName>
    </recommendedName>
</protein>
<dbReference type="SMART" id="SM00409">
    <property type="entry name" value="IG"/>
    <property type="match status" value="2"/>
</dbReference>
<evidence type="ECO:0000259" key="8">
    <source>
        <dbReference type="PROSITE" id="PS50835"/>
    </source>
</evidence>
<dbReference type="EMBL" id="BEZZ01000214">
    <property type="protein sequence ID" value="GCC28643.1"/>
    <property type="molecule type" value="Genomic_DNA"/>
</dbReference>
<dbReference type="InterPro" id="IPR003599">
    <property type="entry name" value="Ig_sub"/>
</dbReference>
<dbReference type="InterPro" id="IPR013106">
    <property type="entry name" value="Ig_V-set"/>
</dbReference>
<dbReference type="SMART" id="SM00406">
    <property type="entry name" value="IGv"/>
    <property type="match status" value="1"/>
</dbReference>
<dbReference type="InterPro" id="IPR003597">
    <property type="entry name" value="Ig_C1-set"/>
</dbReference>
<evidence type="ECO:0000256" key="5">
    <source>
        <dbReference type="ARBA" id="ARBA00023157"/>
    </source>
</evidence>
<proteinExistence type="predicted"/>
<gene>
    <name evidence="9" type="ORF">chiPu_0007075</name>
</gene>
<feature type="domain" description="Ig-like" evidence="8">
    <location>
        <begin position="147"/>
        <end position="244"/>
    </location>
</feature>
<keyword evidence="4" id="KW-1064">Adaptive immunity</keyword>
<keyword evidence="5" id="KW-1015">Disulfide bond</keyword>
<dbReference type="InterPro" id="IPR050150">
    <property type="entry name" value="IgV_Light_Chain"/>
</dbReference>
<dbReference type="Pfam" id="PF07686">
    <property type="entry name" value="V-set"/>
    <property type="match status" value="1"/>
</dbReference>
<dbReference type="FunFam" id="2.60.40.10:FF:000283">
    <property type="entry name" value="Immunoglobulin kappa constant"/>
    <property type="match status" value="1"/>
</dbReference>
<evidence type="ECO:0000256" key="7">
    <source>
        <dbReference type="ARBA" id="ARBA00043265"/>
    </source>
</evidence>
<dbReference type="GO" id="GO:0002250">
    <property type="term" value="P:adaptive immune response"/>
    <property type="evidence" value="ECO:0007669"/>
    <property type="project" value="UniProtKB-KW"/>
</dbReference>
<feature type="domain" description="Ig-like" evidence="8">
    <location>
        <begin position="45"/>
        <end position="123"/>
    </location>
</feature>
<dbReference type="SMART" id="SM00407">
    <property type="entry name" value="IGc1"/>
    <property type="match status" value="1"/>
</dbReference>
<dbReference type="SUPFAM" id="SSF48726">
    <property type="entry name" value="Immunoglobulin"/>
    <property type="match status" value="2"/>
</dbReference>
<organism evidence="9 10">
    <name type="scientific">Chiloscyllium punctatum</name>
    <name type="common">Brownbanded bambooshark</name>
    <name type="synonym">Hemiscyllium punctatum</name>
    <dbReference type="NCBI Taxonomy" id="137246"/>
    <lineage>
        <taxon>Eukaryota</taxon>
        <taxon>Metazoa</taxon>
        <taxon>Chordata</taxon>
        <taxon>Craniata</taxon>
        <taxon>Vertebrata</taxon>
        <taxon>Chondrichthyes</taxon>
        <taxon>Elasmobranchii</taxon>
        <taxon>Galeomorphii</taxon>
        <taxon>Galeoidea</taxon>
        <taxon>Orectolobiformes</taxon>
        <taxon>Hemiscylliidae</taxon>
        <taxon>Chiloscyllium</taxon>
    </lineage>
</organism>
<name>A0A401SE62_CHIPU</name>
<dbReference type="GO" id="GO:0019814">
    <property type="term" value="C:immunoglobulin complex"/>
    <property type="evidence" value="ECO:0007669"/>
    <property type="project" value="UniProtKB-KW"/>
</dbReference>